<dbReference type="PANTHER" id="PTHR30346:SF28">
    <property type="entry name" value="HTH-TYPE TRANSCRIPTIONAL REGULATOR CYNR"/>
    <property type="match status" value="1"/>
</dbReference>
<organism evidence="6 7">
    <name type="scientific">Enteroscipio rubneri</name>
    <dbReference type="NCBI Taxonomy" id="2070686"/>
    <lineage>
        <taxon>Bacteria</taxon>
        <taxon>Bacillati</taxon>
        <taxon>Actinomycetota</taxon>
        <taxon>Coriobacteriia</taxon>
        <taxon>Eggerthellales</taxon>
        <taxon>Eggerthellaceae</taxon>
        <taxon>Enteroscipio</taxon>
    </lineage>
</organism>
<dbReference type="PROSITE" id="PS50931">
    <property type="entry name" value="HTH_LYSR"/>
    <property type="match status" value="1"/>
</dbReference>
<comment type="similarity">
    <text evidence="1">Belongs to the LysR transcriptional regulatory family.</text>
</comment>
<evidence type="ECO:0000256" key="4">
    <source>
        <dbReference type="ARBA" id="ARBA00023163"/>
    </source>
</evidence>
<dbReference type="InterPro" id="IPR036390">
    <property type="entry name" value="WH_DNA-bd_sf"/>
</dbReference>
<accession>A0A2K2UBL4</accession>
<dbReference type="Gene3D" id="3.40.190.290">
    <property type="match status" value="1"/>
</dbReference>
<dbReference type="GO" id="GO:0003700">
    <property type="term" value="F:DNA-binding transcription factor activity"/>
    <property type="evidence" value="ECO:0007669"/>
    <property type="project" value="InterPro"/>
</dbReference>
<dbReference type="SUPFAM" id="SSF46785">
    <property type="entry name" value="Winged helix' DNA-binding domain"/>
    <property type="match status" value="1"/>
</dbReference>
<dbReference type="EMBL" id="PPEK01000006">
    <property type="protein sequence ID" value="PNV67713.1"/>
    <property type="molecule type" value="Genomic_DNA"/>
</dbReference>
<keyword evidence="3" id="KW-0238">DNA-binding</keyword>
<evidence type="ECO:0000313" key="6">
    <source>
        <dbReference type="EMBL" id="PNV67713.1"/>
    </source>
</evidence>
<dbReference type="Pfam" id="PF03466">
    <property type="entry name" value="LysR_substrate"/>
    <property type="match status" value="1"/>
</dbReference>
<proteinExistence type="inferred from homology"/>
<keyword evidence="4" id="KW-0804">Transcription</keyword>
<dbReference type="PANTHER" id="PTHR30346">
    <property type="entry name" value="TRANSCRIPTIONAL DUAL REGULATOR HCAR-RELATED"/>
    <property type="match status" value="1"/>
</dbReference>
<dbReference type="SUPFAM" id="SSF53850">
    <property type="entry name" value="Periplasmic binding protein-like II"/>
    <property type="match status" value="1"/>
</dbReference>
<dbReference type="Proteomes" id="UP000236197">
    <property type="component" value="Unassembled WGS sequence"/>
</dbReference>
<dbReference type="GO" id="GO:0032993">
    <property type="term" value="C:protein-DNA complex"/>
    <property type="evidence" value="ECO:0007669"/>
    <property type="project" value="TreeGrafter"/>
</dbReference>
<dbReference type="InterPro" id="IPR036388">
    <property type="entry name" value="WH-like_DNA-bd_sf"/>
</dbReference>
<keyword evidence="2" id="KW-0805">Transcription regulation</keyword>
<evidence type="ECO:0000256" key="1">
    <source>
        <dbReference type="ARBA" id="ARBA00009437"/>
    </source>
</evidence>
<dbReference type="InterPro" id="IPR005119">
    <property type="entry name" value="LysR_subst-bd"/>
</dbReference>
<evidence type="ECO:0000256" key="3">
    <source>
        <dbReference type="ARBA" id="ARBA00023125"/>
    </source>
</evidence>
<evidence type="ECO:0000256" key="2">
    <source>
        <dbReference type="ARBA" id="ARBA00023015"/>
    </source>
</evidence>
<sequence length="341" mass="38867">MHRGGAADLHIETLREFITIAQLGSYTAAAKKLYLSQPTLSKHISALEKSLGHKLFFDEQPLILTEAGRILMDYASKTLSRTETMELRLAALKNHVPELVRIQDLTFFDFISEESRKVKEAVQRRYPSVTFDVRKCKTHQSSLAALLDGDIDVGFTFNIAETPFDQPELAVHSGYCSLLLVDYAGEFRLGVPKNSPLLDMGSLTLGDFADQRFCAIASNHYESFIEDFRALCMQEGFLPQIEYETVQNYHDFWTRDHGDGIIFFDLSHHKNFTAIDGYLFDTYKPVRPFGRKRTLYITITMIVRDENHGPALAAFLETAERINRSRAEKLKNAEQTRTARP</sequence>
<comment type="caution">
    <text evidence="6">The sequence shown here is derived from an EMBL/GenBank/DDBJ whole genome shotgun (WGS) entry which is preliminary data.</text>
</comment>
<name>A0A2K2UBL4_9ACTN</name>
<dbReference type="AlphaFoldDB" id="A0A2K2UBL4"/>
<protein>
    <recommendedName>
        <fullName evidence="5">HTH lysR-type domain-containing protein</fullName>
    </recommendedName>
</protein>
<dbReference type="Gene3D" id="1.10.10.10">
    <property type="entry name" value="Winged helix-like DNA-binding domain superfamily/Winged helix DNA-binding domain"/>
    <property type="match status" value="1"/>
</dbReference>
<keyword evidence="7" id="KW-1185">Reference proteome</keyword>
<dbReference type="PRINTS" id="PR00039">
    <property type="entry name" value="HTHLYSR"/>
</dbReference>
<dbReference type="InterPro" id="IPR000847">
    <property type="entry name" value="LysR_HTH_N"/>
</dbReference>
<feature type="domain" description="HTH lysR-type" evidence="5">
    <location>
        <begin position="17"/>
        <end position="65"/>
    </location>
</feature>
<gene>
    <name evidence="6" type="ORF">C2L71_06645</name>
</gene>
<evidence type="ECO:0000313" key="7">
    <source>
        <dbReference type="Proteomes" id="UP000236197"/>
    </source>
</evidence>
<dbReference type="GO" id="GO:0003677">
    <property type="term" value="F:DNA binding"/>
    <property type="evidence" value="ECO:0007669"/>
    <property type="project" value="UniProtKB-KW"/>
</dbReference>
<reference evidence="7" key="1">
    <citation type="submission" date="2018-01" db="EMBL/GenBank/DDBJ databases">
        <title>Rubneribacter badeniensis gen. nov., sp. nov., and Colonibacter rubneri, gen. nov., sp. nov., WGS of new members of the Eggerthellaceae.</title>
        <authorList>
            <person name="Danylec N."/>
            <person name="Stoll D.A."/>
            <person name="Doetsch A."/>
            <person name="Kulling S.E."/>
            <person name="Huch M."/>
        </authorList>
    </citation>
    <scope>NUCLEOTIDE SEQUENCE [LARGE SCALE GENOMIC DNA]</scope>
    <source>
        <strain evidence="7">ResAG-96</strain>
    </source>
</reference>
<evidence type="ECO:0000259" key="5">
    <source>
        <dbReference type="PROSITE" id="PS50931"/>
    </source>
</evidence>
<dbReference type="Pfam" id="PF00126">
    <property type="entry name" value="HTH_1"/>
    <property type="match status" value="1"/>
</dbReference>